<evidence type="ECO:0000256" key="13">
    <source>
        <dbReference type="SAM" id="MobiDB-lite"/>
    </source>
</evidence>
<evidence type="ECO:0000256" key="6">
    <source>
        <dbReference type="ARBA" id="ARBA00022723"/>
    </source>
</evidence>
<comment type="subcellular location">
    <subcellularLocation>
        <location evidence="2">Nucleus</location>
    </subcellularLocation>
</comment>
<keyword evidence="8" id="KW-0227">DNA damage</keyword>
<dbReference type="InterPro" id="IPR006086">
    <property type="entry name" value="XPG-I_dom"/>
</dbReference>
<dbReference type="SMART" id="SM00279">
    <property type="entry name" value="HhH2"/>
    <property type="match status" value="1"/>
</dbReference>
<keyword evidence="12" id="KW-0539">Nucleus</keyword>
<dbReference type="GO" id="GO:0004520">
    <property type="term" value="F:DNA endonuclease activity"/>
    <property type="evidence" value="ECO:0007669"/>
    <property type="project" value="TreeGrafter"/>
</dbReference>
<dbReference type="Proteomes" id="UP000327085">
    <property type="component" value="Chromosome 3"/>
</dbReference>
<dbReference type="GO" id="GO:0016740">
    <property type="term" value="F:transferase activity"/>
    <property type="evidence" value="ECO:0007669"/>
    <property type="project" value="UniProtKB-KW"/>
</dbReference>
<keyword evidence="4" id="KW-0808">Transferase</keyword>
<evidence type="ECO:0000313" key="16">
    <source>
        <dbReference type="EMBL" id="VVA17674.1"/>
    </source>
</evidence>
<evidence type="ECO:0000256" key="10">
    <source>
        <dbReference type="ARBA" id="ARBA00022842"/>
    </source>
</evidence>
<dbReference type="PRINTS" id="PR00853">
    <property type="entry name" value="XPGRADSUPER"/>
</dbReference>
<dbReference type="InterPro" id="IPR029060">
    <property type="entry name" value="PIN-like_dom_sf"/>
</dbReference>
<evidence type="ECO:0000259" key="15">
    <source>
        <dbReference type="SMART" id="SM00485"/>
    </source>
</evidence>
<dbReference type="InterPro" id="IPR036279">
    <property type="entry name" value="5-3_exonuclease_C_sf"/>
</dbReference>
<dbReference type="GO" id="GO:0006289">
    <property type="term" value="P:nucleotide-excision repair"/>
    <property type="evidence" value="ECO:0007669"/>
    <property type="project" value="InterPro"/>
</dbReference>
<dbReference type="PRINTS" id="PR00066">
    <property type="entry name" value="XRODRMPGMNTG"/>
</dbReference>
<feature type="region of interest" description="Disordered" evidence="13">
    <location>
        <begin position="1113"/>
        <end position="1143"/>
    </location>
</feature>
<name>A0A5E4EPS3_PRUDU</name>
<organism evidence="16 17">
    <name type="scientific">Prunus dulcis</name>
    <name type="common">Almond</name>
    <name type="synonym">Amygdalus dulcis</name>
    <dbReference type="NCBI Taxonomy" id="3755"/>
    <lineage>
        <taxon>Eukaryota</taxon>
        <taxon>Viridiplantae</taxon>
        <taxon>Streptophyta</taxon>
        <taxon>Embryophyta</taxon>
        <taxon>Tracheophyta</taxon>
        <taxon>Spermatophyta</taxon>
        <taxon>Magnoliopsida</taxon>
        <taxon>eudicotyledons</taxon>
        <taxon>Gunneridae</taxon>
        <taxon>Pentapetalae</taxon>
        <taxon>rosids</taxon>
        <taxon>fabids</taxon>
        <taxon>Rosales</taxon>
        <taxon>Rosaceae</taxon>
        <taxon>Amygdaloideae</taxon>
        <taxon>Amygdaleae</taxon>
        <taxon>Prunus</taxon>
    </lineage>
</organism>
<keyword evidence="7" id="KW-0255">Endonuclease</keyword>
<evidence type="ECO:0000256" key="11">
    <source>
        <dbReference type="ARBA" id="ARBA00023204"/>
    </source>
</evidence>
<evidence type="ECO:0000256" key="12">
    <source>
        <dbReference type="ARBA" id="ARBA00023242"/>
    </source>
</evidence>
<dbReference type="GO" id="GO:0016788">
    <property type="term" value="F:hydrolase activity, acting on ester bonds"/>
    <property type="evidence" value="ECO:0007669"/>
    <property type="project" value="InterPro"/>
</dbReference>
<dbReference type="CDD" id="cd09868">
    <property type="entry name" value="PIN_XPG_RAD2"/>
    <property type="match status" value="2"/>
</dbReference>
<keyword evidence="10" id="KW-0460">Magnesium</keyword>
<dbReference type="Pfam" id="PF14377">
    <property type="entry name" value="UBM"/>
    <property type="match status" value="2"/>
</dbReference>
<dbReference type="PANTHER" id="PTHR16171:SF7">
    <property type="entry name" value="DNA REPAIR PROTEIN RAD2"/>
    <property type="match status" value="1"/>
</dbReference>
<dbReference type="SMART" id="SM00484">
    <property type="entry name" value="XPGI"/>
    <property type="match status" value="1"/>
</dbReference>
<evidence type="ECO:0000256" key="5">
    <source>
        <dbReference type="ARBA" id="ARBA00022722"/>
    </source>
</evidence>
<dbReference type="SUPFAM" id="SSF47807">
    <property type="entry name" value="5' to 3' exonuclease, C-terminal subdomain"/>
    <property type="match status" value="1"/>
</dbReference>
<dbReference type="Gene3D" id="1.10.150.20">
    <property type="entry name" value="5' to 3' exonuclease, C-terminal subdomain"/>
    <property type="match status" value="1"/>
</dbReference>
<comment type="similarity">
    <text evidence="3">Belongs to the XPG/RAD2 endonuclease family. XPG subfamily.</text>
</comment>
<dbReference type="InterPro" id="IPR006084">
    <property type="entry name" value="XPG/Rad2"/>
</dbReference>
<dbReference type="InterPro" id="IPR006085">
    <property type="entry name" value="XPG_DNA_repair_N"/>
</dbReference>
<gene>
    <name evidence="16" type="ORF">ALMOND_2B020679</name>
</gene>
<evidence type="ECO:0000256" key="9">
    <source>
        <dbReference type="ARBA" id="ARBA00022801"/>
    </source>
</evidence>
<dbReference type="PROSITE" id="PS00841">
    <property type="entry name" value="XPG_1"/>
    <property type="match status" value="1"/>
</dbReference>
<dbReference type="Gene3D" id="3.40.50.1010">
    <property type="entry name" value="5'-nuclease"/>
    <property type="match status" value="2"/>
</dbReference>
<dbReference type="InterPro" id="IPR019974">
    <property type="entry name" value="XPG_CS"/>
</dbReference>
<feature type="compositionally biased region" description="Basic and acidic residues" evidence="13">
    <location>
        <begin position="435"/>
        <end position="451"/>
    </location>
</feature>
<feature type="region of interest" description="Disordered" evidence="13">
    <location>
        <begin position="1289"/>
        <end position="1431"/>
    </location>
</feature>
<feature type="region of interest" description="Disordered" evidence="13">
    <location>
        <begin position="129"/>
        <end position="155"/>
    </location>
</feature>
<dbReference type="FunFam" id="3.40.50.1010:FF:000031">
    <property type="entry name" value="DNA repair protein UVH3"/>
    <property type="match status" value="1"/>
</dbReference>
<dbReference type="GO" id="GO:0005634">
    <property type="term" value="C:nucleus"/>
    <property type="evidence" value="ECO:0007669"/>
    <property type="project" value="UniProtKB-SubCell"/>
</dbReference>
<dbReference type="Pfam" id="PF00867">
    <property type="entry name" value="XPG_I"/>
    <property type="match status" value="1"/>
</dbReference>
<evidence type="ECO:0000256" key="2">
    <source>
        <dbReference type="ARBA" id="ARBA00004123"/>
    </source>
</evidence>
<sequence>MGVHGLWELLAPVGRRVSVETLAGRRLAIDASIWMVQFMKAMRDEKGEMVRNAHVLGFFRRICKLLYLRTKPVFVFDGGTPALKRRTVIARRRQRENAQSKLRKTAEKLLLNHLKAMKLKVLAEDIKNQRQNQKNDAKGKQSLPDQTGRMGDDNLEKNDMALLSSNQEKLDEMLAASIQAEEEGGLAKNASKFTAAVPCEEDSEEDDEEMILPEMNGEVDPAVLANLPPSMQLGLLLQSNKQDNEAKGKKIMSDQTEMVGINLENCEVVSRSCNQEKLDEMIAASIAAEEDAGATNNASTSTASIIVEEDVDEDGDDDEEMILPEMHGKVDPAVLAALPPSMQLDLLVQIRERLMAENRQKYQKVKKDPGKFSELQIQSYLKTVAFRREIDQVQKAAAGRGVSGVHSSRIASEAHREFIFSSSFTGDKQVLASARADKNGDKQQAPKEHPSNFRNSVPSTNNVTGATPDESTSVFDDNIETYLDERGHLRVSRVRAMGIRMTRDLQRNLDLMKEIEQEKTNTNKIINTRNLLNERDIDISKSSCSSRKFIETSCGDNVDSIDTGVLRSHPGQKKVLESSVGDNSLNDRNNQCTLKLETPIEISIEDGGESKSFDGDDDLFASLVAGNAVTTNANDILRKQSSGSDSDCDWEEGTVEVKSKVPCVEGNMSDDSEVEWEEGVCGITENTSSFPHECGKTVSKGYFEEEANFQEAIRRSLEDIGDEKCAYASSAEEKLQSFGGEAHKGAEFIDRETKIVEAVLVGKIGKRQNESSCDIVDGVKKMKSVTDLDSPPAQTIQNVSERENFCGGMQCAESVTPSGTKEVHMITEQVLGTFNEDDSLSTLPNTLEKNKAHSFDALSCDATNWVDDQKNEIEAEPSCHIVEMANPAALTGSLTEKLTNDCDVDKTWVKEKSHDNFFQESEHSWDKSSLNSDANARVEATEANLEEEMLILGQECTNLGDEQRRLERNVESVSSEMFTECQELLQMFGIPYIIAPMEAEAQCAYMELTNLVDGVVTDDSDVFLFGAQSVYKNIFDDRKYVETYFMKDVEKELGLSREKLIRMALLLGSDYTEGVSGIGIVNAIEVVNAFPEEDGLHKFRDWIESPDPTILGKFDGETGSSAKKRGSKFGDKDINSQSNKEEVSAFDQNNCPGQEHKQSADLIEEIKQTFMDKHRKVSKNWHIPSSFPSEAVSVAYTCPQVDKSTEPFTWGKPDHFVLRKLCWEKFGWGTQKADELLIPVLKEYVKRETQLRLEAFYTFNERFARIRSKRIKKAVKGIAGNQSSELIDDAAQEVSRSRKKGSISTDEPGGDKSEKLSEGTEKGVFRDQRNSKGKSTIKQLRKRRTTEVPVPSDRPKPAEMARTTNRRLHANGKGRGRGRKVLGRGKGKENPSAEASETSSSKGDDDDDDGMDLHMETVEGSGEVRRSGRLRKPVNYRVNDLENDDVDDPLDHCDTKCSNEESGEQLLSWDEGKCEEGSSRFSEKKQQNAGNLSPNAGLCNDYLETGGGFCLVEDETGELAGGGFCPVEDETGELAGGGFCPDEDETGELGLSQHHDPSFEAEVSEDYLKMGGRLCRDGQIGNDRDEIGVQATAAASEDSDLPNFSGYVNKVDFGNASVQSSVGTKRPLQGFEGCERTGAYDAEQSINDEIASKNDDHSKLSVLLQENTVDNSGQPSVGVGALSAMPFLRKKRRQT</sequence>
<evidence type="ECO:0000256" key="3">
    <source>
        <dbReference type="ARBA" id="ARBA00005283"/>
    </source>
</evidence>
<dbReference type="FunFam" id="1.10.150.20:FF:000050">
    <property type="entry name" value="DNA repair protein UVH3"/>
    <property type="match status" value="1"/>
</dbReference>
<dbReference type="FunCoup" id="A0A5E4EPS3">
    <property type="interactions" value="2399"/>
</dbReference>
<dbReference type="PROSITE" id="PS00842">
    <property type="entry name" value="XPG_2"/>
    <property type="match status" value="1"/>
</dbReference>
<evidence type="ECO:0000256" key="7">
    <source>
        <dbReference type="ARBA" id="ARBA00022759"/>
    </source>
</evidence>
<feature type="compositionally biased region" description="Basic and acidic residues" evidence="13">
    <location>
        <begin position="1411"/>
        <end position="1426"/>
    </location>
</feature>
<evidence type="ECO:0000313" key="17">
    <source>
        <dbReference type="Proteomes" id="UP000327085"/>
    </source>
</evidence>
<dbReference type="OMA" id="PNSMDFS"/>
<dbReference type="Pfam" id="PF00752">
    <property type="entry name" value="XPG_N"/>
    <property type="match status" value="1"/>
</dbReference>
<dbReference type="FunFam" id="3.40.50.1010:FF:000029">
    <property type="entry name" value="DNA repair protein UVH3"/>
    <property type="match status" value="1"/>
</dbReference>
<dbReference type="PANTHER" id="PTHR16171">
    <property type="entry name" value="DNA REPAIR PROTEIN COMPLEMENTING XP-G CELLS-RELATED"/>
    <property type="match status" value="1"/>
</dbReference>
<keyword evidence="11" id="KW-0234">DNA repair</keyword>
<dbReference type="GO" id="GO:0046872">
    <property type="term" value="F:metal ion binding"/>
    <property type="evidence" value="ECO:0007669"/>
    <property type="project" value="UniProtKB-KW"/>
</dbReference>
<evidence type="ECO:0000256" key="8">
    <source>
        <dbReference type="ARBA" id="ARBA00022763"/>
    </source>
</evidence>
<feature type="compositionally biased region" description="Basic residues" evidence="13">
    <location>
        <begin position="1364"/>
        <end position="1385"/>
    </location>
</feature>
<feature type="domain" description="XPG-I" evidence="14">
    <location>
        <begin position="986"/>
        <end position="1055"/>
    </location>
</feature>
<accession>A0A5E4EPS3</accession>
<feature type="compositionally biased region" description="Polar residues" evidence="13">
    <location>
        <begin position="452"/>
        <end position="472"/>
    </location>
</feature>
<keyword evidence="5" id="KW-0540">Nuclease</keyword>
<feature type="domain" description="XPG N-terminal" evidence="15">
    <location>
        <begin position="1"/>
        <end position="98"/>
    </location>
</feature>
<feature type="region of interest" description="Disordered" evidence="13">
    <location>
        <begin position="435"/>
        <end position="472"/>
    </location>
</feature>
<dbReference type="GO" id="GO:0003697">
    <property type="term" value="F:single-stranded DNA binding"/>
    <property type="evidence" value="ECO:0007669"/>
    <property type="project" value="InterPro"/>
</dbReference>
<dbReference type="CDD" id="cd09904">
    <property type="entry name" value="H3TH_XPG"/>
    <property type="match status" value="1"/>
</dbReference>
<feature type="compositionally biased region" description="Basic and acidic residues" evidence="13">
    <location>
        <begin position="129"/>
        <end position="139"/>
    </location>
</feature>
<evidence type="ECO:0000256" key="4">
    <source>
        <dbReference type="ARBA" id="ARBA00022679"/>
    </source>
</evidence>
<dbReference type="SMART" id="SM00485">
    <property type="entry name" value="XPGN"/>
    <property type="match status" value="1"/>
</dbReference>
<dbReference type="EMBL" id="CABIKO010000026">
    <property type="protein sequence ID" value="VVA17674.1"/>
    <property type="molecule type" value="Genomic_DNA"/>
</dbReference>
<feature type="compositionally biased region" description="Basic and acidic residues" evidence="13">
    <location>
        <begin position="1128"/>
        <end position="1143"/>
    </location>
</feature>
<dbReference type="InterPro" id="IPR025527">
    <property type="entry name" value="HUWE1/Rev1_UBM"/>
</dbReference>
<dbReference type="Gramene" id="VVA17674">
    <property type="protein sequence ID" value="VVA17674"/>
    <property type="gene ID" value="Prudul26B020679"/>
</dbReference>
<dbReference type="SUPFAM" id="SSF88723">
    <property type="entry name" value="PIN domain-like"/>
    <property type="match status" value="1"/>
</dbReference>
<feature type="compositionally biased region" description="Basic and acidic residues" evidence="13">
    <location>
        <begin position="1309"/>
        <end position="1330"/>
    </location>
</feature>
<evidence type="ECO:0000256" key="1">
    <source>
        <dbReference type="ARBA" id="ARBA00001946"/>
    </source>
</evidence>
<reference evidence="17" key="1">
    <citation type="journal article" date="2020" name="Plant J.">
        <title>Transposons played a major role in the diversification between the closely related almond and peach genomes: results from the almond genome sequence.</title>
        <authorList>
            <person name="Alioto T."/>
            <person name="Alexiou K.G."/>
            <person name="Bardil A."/>
            <person name="Barteri F."/>
            <person name="Castanera R."/>
            <person name="Cruz F."/>
            <person name="Dhingra A."/>
            <person name="Duval H."/>
            <person name="Fernandez I Marti A."/>
            <person name="Frias L."/>
            <person name="Galan B."/>
            <person name="Garcia J.L."/>
            <person name="Howad W."/>
            <person name="Gomez-Garrido J."/>
            <person name="Gut M."/>
            <person name="Julca I."/>
            <person name="Morata J."/>
            <person name="Puigdomenech P."/>
            <person name="Ribeca P."/>
            <person name="Rubio Cabetas M.J."/>
            <person name="Vlasova A."/>
            <person name="Wirthensohn M."/>
            <person name="Garcia-Mas J."/>
            <person name="Gabaldon T."/>
            <person name="Casacuberta J.M."/>
            <person name="Arus P."/>
        </authorList>
    </citation>
    <scope>NUCLEOTIDE SEQUENCE [LARGE SCALE GENOMIC DNA]</scope>
    <source>
        <strain evidence="17">cv. Texas</strain>
    </source>
</reference>
<dbReference type="InterPro" id="IPR001044">
    <property type="entry name" value="XPG/Rad2_eukaryotes"/>
</dbReference>
<comment type="cofactor">
    <cofactor evidence="1">
        <name>Mg(2+)</name>
        <dbReference type="ChEBI" id="CHEBI:18420"/>
    </cofactor>
</comment>
<keyword evidence="9" id="KW-0378">Hydrolase</keyword>
<evidence type="ECO:0000259" key="14">
    <source>
        <dbReference type="SMART" id="SM00484"/>
    </source>
</evidence>
<proteinExistence type="inferred from homology"/>
<dbReference type="InParanoid" id="A0A5E4EPS3"/>
<keyword evidence="6" id="KW-0479">Metal-binding</keyword>
<dbReference type="InterPro" id="IPR008918">
    <property type="entry name" value="HhH2"/>
</dbReference>
<protein>
    <submittedName>
        <fullName evidence="16">PREDICTED: DNA</fullName>
    </submittedName>
</protein>